<evidence type="ECO:0000313" key="7">
    <source>
        <dbReference type="Proteomes" id="UP000179734"/>
    </source>
</evidence>
<sequence length="114" mass="13192">MNHFTYRAEWSRERNQYVGLCLELPRLTFWAWTMQEAMAGIEQLVDEDIAEREAAGEKLPTPITDRPFSGKFLVRTSPMLHARLAVEAADQNVSMNYWVALKLAERPPPSLLDW</sequence>
<dbReference type="PROSITE" id="PS51116">
    <property type="entry name" value="LAMININ_IVB"/>
    <property type="match status" value="1"/>
</dbReference>
<dbReference type="Proteomes" id="UP000179734">
    <property type="component" value="Unassembled WGS sequence"/>
</dbReference>
<dbReference type="GO" id="GO:0005604">
    <property type="term" value="C:basement membrane"/>
    <property type="evidence" value="ECO:0007669"/>
    <property type="project" value="UniProtKB-SubCell"/>
</dbReference>
<keyword evidence="7" id="KW-1185">Reference proteome</keyword>
<reference evidence="6 7" key="1">
    <citation type="submission" date="2016-10" db="EMBL/GenBank/DDBJ databases">
        <title>Genome sequence of Mycobacterium talmonii.</title>
        <authorList>
            <person name="Greninger A.L."/>
            <person name="Elliott B."/>
            <person name="Vasireddy S."/>
            <person name="Vasireddy R."/>
        </authorList>
    </citation>
    <scope>NUCLEOTIDE SEQUENCE [LARGE SCALE GENOMIC DNA]</scope>
    <source>
        <strain evidence="7">NE-TNMC-100812</strain>
    </source>
</reference>
<dbReference type="EMBL" id="MLQM01000019">
    <property type="protein sequence ID" value="OHV05312.1"/>
    <property type="molecule type" value="Genomic_DNA"/>
</dbReference>
<dbReference type="InterPro" id="IPR013015">
    <property type="entry name" value="Laminin_IV_B"/>
</dbReference>
<name>A0A1S1NMR5_9MYCO</name>
<proteinExistence type="predicted"/>
<evidence type="ECO:0000256" key="3">
    <source>
        <dbReference type="ARBA" id="ARBA00022530"/>
    </source>
</evidence>
<dbReference type="SUPFAM" id="SSF47598">
    <property type="entry name" value="Ribbon-helix-helix"/>
    <property type="match status" value="1"/>
</dbReference>
<dbReference type="RefSeq" id="WP_071023271.1">
    <property type="nucleotide sequence ID" value="NZ_MLQM01000019.1"/>
</dbReference>
<keyword evidence="3" id="KW-0272">Extracellular matrix</keyword>
<evidence type="ECO:0000256" key="4">
    <source>
        <dbReference type="ARBA" id="ARBA00022869"/>
    </source>
</evidence>
<evidence type="ECO:0000259" key="5">
    <source>
        <dbReference type="PROSITE" id="PS51116"/>
    </source>
</evidence>
<dbReference type="Pfam" id="PF05534">
    <property type="entry name" value="HicB"/>
    <property type="match status" value="1"/>
</dbReference>
<dbReference type="InterPro" id="IPR008651">
    <property type="entry name" value="Uncharacterised_HicB"/>
</dbReference>
<evidence type="ECO:0000256" key="1">
    <source>
        <dbReference type="ARBA" id="ARBA00004302"/>
    </source>
</evidence>
<comment type="caution">
    <text evidence="6">The sequence shown here is derived from an EMBL/GenBank/DDBJ whole genome shotgun (WGS) entry which is preliminary data.</text>
</comment>
<evidence type="ECO:0000256" key="2">
    <source>
        <dbReference type="ARBA" id="ARBA00022525"/>
    </source>
</evidence>
<organism evidence="6 7">
    <name type="scientific">Mycobacterium talmoniae</name>
    <dbReference type="NCBI Taxonomy" id="1858794"/>
    <lineage>
        <taxon>Bacteria</taxon>
        <taxon>Bacillati</taxon>
        <taxon>Actinomycetota</taxon>
        <taxon>Actinomycetes</taxon>
        <taxon>Mycobacteriales</taxon>
        <taxon>Mycobacteriaceae</taxon>
        <taxon>Mycobacterium</taxon>
    </lineage>
</organism>
<keyword evidence="2" id="KW-0964">Secreted</keyword>
<dbReference type="InterPro" id="IPR010985">
    <property type="entry name" value="Ribbon_hlx_hlx"/>
</dbReference>
<dbReference type="SUPFAM" id="SSF143100">
    <property type="entry name" value="TTHA1013/TTHA0281-like"/>
    <property type="match status" value="1"/>
</dbReference>
<keyword evidence="4" id="KW-0084">Basement membrane</keyword>
<evidence type="ECO:0000313" key="6">
    <source>
        <dbReference type="EMBL" id="OHV05312.1"/>
    </source>
</evidence>
<accession>A0A1S1NMR5</accession>
<gene>
    <name evidence="6" type="ORF">BKN37_06055</name>
</gene>
<dbReference type="GO" id="GO:0006355">
    <property type="term" value="P:regulation of DNA-templated transcription"/>
    <property type="evidence" value="ECO:0007669"/>
    <property type="project" value="InterPro"/>
</dbReference>
<dbReference type="AlphaFoldDB" id="A0A1S1NMR5"/>
<dbReference type="InterPro" id="IPR035069">
    <property type="entry name" value="TTHA1013/TTHA0281-like"/>
</dbReference>
<comment type="subcellular location">
    <subcellularLocation>
        <location evidence="1">Secreted</location>
        <location evidence="1">Extracellular space</location>
        <location evidence="1">Extracellular matrix</location>
        <location evidence="1">Basement membrane</location>
    </subcellularLocation>
</comment>
<feature type="domain" description="Laminin IV type B" evidence="5">
    <location>
        <begin position="1"/>
        <end position="114"/>
    </location>
</feature>
<protein>
    <submittedName>
        <fullName evidence="6">Pilus assembly protein HicB</fullName>
    </submittedName>
</protein>